<sequence>MDEPATGQVTSADGTLISYDRCGTGTPVVLVHGAFTDRTHPLLREVAAALSPWFTVYNYDRRGRGGSGDVRPYAVEREVEDLAALLAEAGGSGGGGPEPAIGTRAGGPGGSAPGEGGAVLVFGGSSGAALALRAVTAGLPIGKLALWEPPYHVGPGAPDLPADFAERLESLVEEGRPGDAVELFMVRAAEVPAEAVAAMRSGPGWAGMEALAHTLAYEAAVMGPRNALPAGPLASISRPTLVLNGGASPGWMLDAGRAVAAAVPGAEHRILEGETHAVSSRGLAPELLEFFVAA</sequence>
<protein>
    <submittedName>
        <fullName evidence="2">Alpha/beta hydrolase</fullName>
    </submittedName>
</protein>
<gene>
    <name evidence="2" type="ORF">HT134_23230</name>
</gene>
<reference evidence="2 3" key="1">
    <citation type="submission" date="2020-06" db="EMBL/GenBank/DDBJ databases">
        <authorList>
            <person name="Chanama M."/>
        </authorList>
    </citation>
    <scope>NUCLEOTIDE SEQUENCE [LARGE SCALE GENOMIC DNA]</scope>
    <source>
        <strain evidence="2 3">TBRC6557</strain>
    </source>
</reference>
<dbReference type="InterPro" id="IPR029058">
    <property type="entry name" value="AB_hydrolase_fold"/>
</dbReference>
<accession>A0A7Y6IS20</accession>
<feature type="domain" description="AB hydrolase-1" evidence="1">
    <location>
        <begin position="28"/>
        <end position="278"/>
    </location>
</feature>
<evidence type="ECO:0000259" key="1">
    <source>
        <dbReference type="Pfam" id="PF12697"/>
    </source>
</evidence>
<dbReference type="Pfam" id="PF12697">
    <property type="entry name" value="Abhydrolase_6"/>
    <property type="match status" value="1"/>
</dbReference>
<dbReference type="RefSeq" id="WP_175602544.1">
    <property type="nucleotide sequence ID" value="NZ_JABWGO010000005.1"/>
</dbReference>
<dbReference type="InterPro" id="IPR000073">
    <property type="entry name" value="AB_hydrolase_1"/>
</dbReference>
<dbReference type="SUPFAM" id="SSF53474">
    <property type="entry name" value="alpha/beta-Hydrolases"/>
    <property type="match status" value="1"/>
</dbReference>
<comment type="caution">
    <text evidence="2">The sequence shown here is derived from an EMBL/GenBank/DDBJ whole genome shotgun (WGS) entry which is preliminary data.</text>
</comment>
<proteinExistence type="predicted"/>
<name>A0A7Y6IS20_9ACTN</name>
<keyword evidence="2" id="KW-0378">Hydrolase</keyword>
<dbReference type="PANTHER" id="PTHR43194">
    <property type="entry name" value="HYDROLASE ALPHA/BETA FOLD FAMILY"/>
    <property type="match status" value="1"/>
</dbReference>
<dbReference type="PANTHER" id="PTHR43194:SF5">
    <property type="entry name" value="PIMELOYL-[ACYL-CARRIER PROTEIN] METHYL ESTER ESTERASE"/>
    <property type="match status" value="1"/>
</dbReference>
<keyword evidence="3" id="KW-1185">Reference proteome</keyword>
<evidence type="ECO:0000313" key="2">
    <source>
        <dbReference type="EMBL" id="NUW43026.1"/>
    </source>
</evidence>
<evidence type="ECO:0000313" key="3">
    <source>
        <dbReference type="Proteomes" id="UP000546126"/>
    </source>
</evidence>
<dbReference type="GO" id="GO:0016787">
    <property type="term" value="F:hydrolase activity"/>
    <property type="evidence" value="ECO:0007669"/>
    <property type="project" value="UniProtKB-KW"/>
</dbReference>
<dbReference type="EMBL" id="JABWGO010000005">
    <property type="protein sequence ID" value="NUW43026.1"/>
    <property type="molecule type" value="Genomic_DNA"/>
</dbReference>
<organism evidence="2 3">
    <name type="scientific">Nonomuraea rhodomycinica</name>
    <dbReference type="NCBI Taxonomy" id="1712872"/>
    <lineage>
        <taxon>Bacteria</taxon>
        <taxon>Bacillati</taxon>
        <taxon>Actinomycetota</taxon>
        <taxon>Actinomycetes</taxon>
        <taxon>Streptosporangiales</taxon>
        <taxon>Streptosporangiaceae</taxon>
        <taxon>Nonomuraea</taxon>
    </lineage>
</organism>
<dbReference type="Gene3D" id="3.40.50.1820">
    <property type="entry name" value="alpha/beta hydrolase"/>
    <property type="match status" value="1"/>
</dbReference>
<dbReference type="AlphaFoldDB" id="A0A7Y6IS20"/>
<dbReference type="Proteomes" id="UP000546126">
    <property type="component" value="Unassembled WGS sequence"/>
</dbReference>
<dbReference type="InterPro" id="IPR050228">
    <property type="entry name" value="Carboxylesterase_BioH"/>
</dbReference>